<evidence type="ECO:0008006" key="2">
    <source>
        <dbReference type="Google" id="ProtNLM"/>
    </source>
</evidence>
<reference evidence="1" key="1">
    <citation type="journal article" date="2020" name="Nature">
        <title>Giant virus diversity and host interactions through global metagenomics.</title>
        <authorList>
            <person name="Schulz F."/>
            <person name="Roux S."/>
            <person name="Paez-Espino D."/>
            <person name="Jungbluth S."/>
            <person name="Walsh D.A."/>
            <person name="Denef V.J."/>
            <person name="McMahon K.D."/>
            <person name="Konstantinidis K.T."/>
            <person name="Eloe-Fadrosh E.A."/>
            <person name="Kyrpides N.C."/>
            <person name="Woyke T."/>
        </authorList>
    </citation>
    <scope>NUCLEOTIDE SEQUENCE</scope>
    <source>
        <strain evidence="1">GVMAG-M-3300023184-167</strain>
    </source>
</reference>
<protein>
    <recommendedName>
        <fullName evidence="2">Glycosyltransferase</fullName>
    </recommendedName>
</protein>
<sequence>MNVNIKNAARLGNFIIQIKNALHIALFHNYNVILPKHKFFNTTYLVINENITIENKTIEDKYSFFYKEKIKDHQLIFGKNADKVNKILREIFIFSGIESLKNDLVIHIRSGDLFQKNPHPKYLTPPLSYYKDIIERNNYENIYLISEDTLNPCINKLLALYPNIKFKLQSLEEDIKLILGASNIVISYGTFIPQLLDFSDNIKCIYVPSYLNNYKKEYFKINRDCIVKTSKLDEYYKLMIPWKNTQAQHKTMLSYQTIVK</sequence>
<proteinExistence type="predicted"/>
<accession>A0A6C0HT03</accession>
<organism evidence="1">
    <name type="scientific">viral metagenome</name>
    <dbReference type="NCBI Taxonomy" id="1070528"/>
    <lineage>
        <taxon>unclassified sequences</taxon>
        <taxon>metagenomes</taxon>
        <taxon>organismal metagenomes</taxon>
    </lineage>
</organism>
<name>A0A6C0HT03_9ZZZZ</name>
<dbReference type="EMBL" id="MN740007">
    <property type="protein sequence ID" value="QHT83276.1"/>
    <property type="molecule type" value="Genomic_DNA"/>
</dbReference>
<dbReference type="AlphaFoldDB" id="A0A6C0HT03"/>
<evidence type="ECO:0000313" key="1">
    <source>
        <dbReference type="EMBL" id="QHT83276.1"/>
    </source>
</evidence>